<protein>
    <submittedName>
        <fullName evidence="2">Uncharacterized protein</fullName>
    </submittedName>
</protein>
<proteinExistence type="predicted"/>
<dbReference type="AlphaFoldDB" id="A0A517P2X8"/>
<accession>A0A517P2X8</accession>
<evidence type="ECO:0000256" key="1">
    <source>
        <dbReference type="SAM" id="MobiDB-lite"/>
    </source>
</evidence>
<evidence type="ECO:0000313" key="2">
    <source>
        <dbReference type="EMBL" id="QDT13734.1"/>
    </source>
</evidence>
<name>A0A517P2X8_9BACT</name>
<dbReference type="Proteomes" id="UP000319817">
    <property type="component" value="Chromosome"/>
</dbReference>
<dbReference type="EMBL" id="CP036526">
    <property type="protein sequence ID" value="QDT13734.1"/>
    <property type="molecule type" value="Genomic_DNA"/>
</dbReference>
<organism evidence="2 3">
    <name type="scientific">Stieleria marina</name>
    <dbReference type="NCBI Taxonomy" id="1930275"/>
    <lineage>
        <taxon>Bacteria</taxon>
        <taxon>Pseudomonadati</taxon>
        <taxon>Planctomycetota</taxon>
        <taxon>Planctomycetia</taxon>
        <taxon>Pirellulales</taxon>
        <taxon>Pirellulaceae</taxon>
        <taxon>Stieleria</taxon>
    </lineage>
</organism>
<reference evidence="2 3" key="1">
    <citation type="submission" date="2019-02" db="EMBL/GenBank/DDBJ databases">
        <title>Deep-cultivation of Planctomycetes and their phenomic and genomic characterization uncovers novel biology.</title>
        <authorList>
            <person name="Wiegand S."/>
            <person name="Jogler M."/>
            <person name="Boedeker C."/>
            <person name="Pinto D."/>
            <person name="Vollmers J."/>
            <person name="Rivas-Marin E."/>
            <person name="Kohn T."/>
            <person name="Peeters S.H."/>
            <person name="Heuer A."/>
            <person name="Rast P."/>
            <person name="Oberbeckmann S."/>
            <person name="Bunk B."/>
            <person name="Jeske O."/>
            <person name="Meyerdierks A."/>
            <person name="Storesund J.E."/>
            <person name="Kallscheuer N."/>
            <person name="Luecker S."/>
            <person name="Lage O.M."/>
            <person name="Pohl T."/>
            <person name="Merkel B.J."/>
            <person name="Hornburger P."/>
            <person name="Mueller R.-W."/>
            <person name="Bruemmer F."/>
            <person name="Labrenz M."/>
            <person name="Spormann A.M."/>
            <person name="Op den Camp H."/>
            <person name="Overmann J."/>
            <person name="Amann R."/>
            <person name="Jetten M.S.M."/>
            <person name="Mascher T."/>
            <person name="Medema M.H."/>
            <person name="Devos D.P."/>
            <person name="Kaster A.-K."/>
            <person name="Ovreas L."/>
            <person name="Rohde M."/>
            <person name="Galperin M.Y."/>
            <person name="Jogler C."/>
        </authorList>
    </citation>
    <scope>NUCLEOTIDE SEQUENCE [LARGE SCALE GENOMIC DNA]</scope>
    <source>
        <strain evidence="2 3">K23_9</strain>
    </source>
</reference>
<keyword evidence="3" id="KW-1185">Reference proteome</keyword>
<sequence>MCETGPVITLKNYQIPQFLPRATTQTGADCALAEKTGKSRVLLGNPAHAKTPQRNDNPPRRSFSEKNAFLKFYFAPISSCFNFSLARIGRLSQAASAANGCQIPLR</sequence>
<evidence type="ECO:0000313" key="3">
    <source>
        <dbReference type="Proteomes" id="UP000319817"/>
    </source>
</evidence>
<feature type="region of interest" description="Disordered" evidence="1">
    <location>
        <begin position="41"/>
        <end position="62"/>
    </location>
</feature>
<gene>
    <name evidence="2" type="ORF">K239x_57540</name>
</gene>